<dbReference type="RefSeq" id="XP_034116691.1">
    <property type="nucleotide sequence ID" value="XM_034260800.2"/>
</dbReference>
<sequence length="289" mass="33548">MSLSLVIFIMFISSVVETAPLNRTEIKSDLIEILSKSNLSTPELQVAEDRDSQETMSLNSLEGETDLAEISSKSNLRRFEDALVDDLQVAEAKPIKQELSTKKEDRANDDKSHKARSDDYLTPGPVFGNKDHIELTLPLPRYETDKMGNWVHNPWAVSFGDLFRDTRYNIGGEFTVYRMRIDSRPHINYYQEMGPLSTVCIGRSTPYNIPPVTGWLFPYFYTKIRDRKIMMELRKTIFKDGRAIECHSSKYPEFRSYIDCALLRNMRLEFLIPEYPKHQLIPDQYTEID</sequence>
<evidence type="ECO:0000256" key="1">
    <source>
        <dbReference type="SAM" id="MobiDB-lite"/>
    </source>
</evidence>
<feature type="chain" id="PRO_5028355421" evidence="2">
    <location>
        <begin position="19"/>
        <end position="289"/>
    </location>
</feature>
<accession>A0A6P8XJG2</accession>
<keyword evidence="2" id="KW-0732">Signal</keyword>
<proteinExistence type="predicted"/>
<name>A0A6P8XJG2_DROAB</name>
<reference evidence="4" key="1">
    <citation type="submission" date="2025-08" db="UniProtKB">
        <authorList>
            <consortium name="RefSeq"/>
        </authorList>
    </citation>
    <scope>IDENTIFICATION</scope>
    <source>
        <strain evidence="4">15112-1751.03</strain>
        <tissue evidence="4">Whole Adult</tissue>
    </source>
</reference>
<evidence type="ECO:0000313" key="3">
    <source>
        <dbReference type="Proteomes" id="UP000515160"/>
    </source>
</evidence>
<dbReference type="Proteomes" id="UP000515160">
    <property type="component" value="Chromosome 2R"/>
</dbReference>
<gene>
    <name evidence="4" type="primary">LOC117576206</name>
</gene>
<protein>
    <submittedName>
        <fullName evidence="4">Uncharacterized protein LOC117576206 isoform X1</fullName>
    </submittedName>
</protein>
<organism evidence="3 4">
    <name type="scientific">Drosophila albomicans</name>
    <name type="common">Fruit fly</name>
    <dbReference type="NCBI Taxonomy" id="7291"/>
    <lineage>
        <taxon>Eukaryota</taxon>
        <taxon>Metazoa</taxon>
        <taxon>Ecdysozoa</taxon>
        <taxon>Arthropoda</taxon>
        <taxon>Hexapoda</taxon>
        <taxon>Insecta</taxon>
        <taxon>Pterygota</taxon>
        <taxon>Neoptera</taxon>
        <taxon>Endopterygota</taxon>
        <taxon>Diptera</taxon>
        <taxon>Brachycera</taxon>
        <taxon>Muscomorpha</taxon>
        <taxon>Ephydroidea</taxon>
        <taxon>Drosophilidae</taxon>
        <taxon>Drosophila</taxon>
    </lineage>
</organism>
<feature type="compositionally biased region" description="Basic and acidic residues" evidence="1">
    <location>
        <begin position="95"/>
        <end position="119"/>
    </location>
</feature>
<dbReference type="OrthoDB" id="7882950at2759"/>
<evidence type="ECO:0000313" key="4">
    <source>
        <dbReference type="RefSeq" id="XP_034116691.1"/>
    </source>
</evidence>
<keyword evidence="3" id="KW-1185">Reference proteome</keyword>
<feature type="signal peptide" evidence="2">
    <location>
        <begin position="1"/>
        <end position="18"/>
    </location>
</feature>
<dbReference type="AlphaFoldDB" id="A0A6P8XJG2"/>
<evidence type="ECO:0000256" key="2">
    <source>
        <dbReference type="SAM" id="SignalP"/>
    </source>
</evidence>
<feature type="region of interest" description="Disordered" evidence="1">
    <location>
        <begin position="95"/>
        <end position="123"/>
    </location>
</feature>
<dbReference type="GeneID" id="117576206"/>